<dbReference type="InterPro" id="IPR003874">
    <property type="entry name" value="CDC45"/>
</dbReference>
<feature type="compositionally biased region" description="Acidic residues" evidence="6">
    <location>
        <begin position="172"/>
        <end position="195"/>
    </location>
</feature>
<comment type="similarity">
    <text evidence="2">Belongs to the CDC45 family.</text>
</comment>
<dbReference type="GO" id="GO:0031261">
    <property type="term" value="C:DNA replication preinitiation complex"/>
    <property type="evidence" value="ECO:0007669"/>
    <property type="project" value="TreeGrafter"/>
</dbReference>
<keyword evidence="8" id="KW-1185">Reference proteome</keyword>
<keyword evidence="3" id="KW-0235">DNA replication</keyword>
<reference evidence="7" key="1">
    <citation type="submission" date="2020-11" db="EMBL/GenBank/DDBJ databases">
        <authorList>
            <consortium name="DOE Joint Genome Institute"/>
            <person name="Ahrendt S."/>
            <person name="Riley R."/>
            <person name="Andreopoulos W."/>
            <person name="LaButti K."/>
            <person name="Pangilinan J."/>
            <person name="Ruiz-duenas F.J."/>
            <person name="Barrasa J.M."/>
            <person name="Sanchez-Garcia M."/>
            <person name="Camarero S."/>
            <person name="Miyauchi S."/>
            <person name="Serrano A."/>
            <person name="Linde D."/>
            <person name="Babiker R."/>
            <person name="Drula E."/>
            <person name="Ayuso-Fernandez I."/>
            <person name="Pacheco R."/>
            <person name="Padilla G."/>
            <person name="Ferreira P."/>
            <person name="Barriuso J."/>
            <person name="Kellner H."/>
            <person name="Castanera R."/>
            <person name="Alfaro M."/>
            <person name="Ramirez L."/>
            <person name="Pisabarro A.G."/>
            <person name="Kuo A."/>
            <person name="Tritt A."/>
            <person name="Lipzen A."/>
            <person name="He G."/>
            <person name="Yan M."/>
            <person name="Ng V."/>
            <person name="Cullen D."/>
            <person name="Martin F."/>
            <person name="Rosso M.-N."/>
            <person name="Henrissat B."/>
            <person name="Hibbett D."/>
            <person name="Martinez A.T."/>
            <person name="Grigoriev I.V."/>
        </authorList>
    </citation>
    <scope>NUCLEOTIDE SEQUENCE</scope>
    <source>
        <strain evidence="7">AH 44721</strain>
    </source>
</reference>
<dbReference type="OrthoDB" id="10258882at2759"/>
<dbReference type="GO" id="GO:0051301">
    <property type="term" value="P:cell division"/>
    <property type="evidence" value="ECO:0007669"/>
    <property type="project" value="UniProtKB-KW"/>
</dbReference>
<dbReference type="Proteomes" id="UP000724874">
    <property type="component" value="Unassembled WGS sequence"/>
</dbReference>
<keyword evidence="5" id="KW-0131">Cell cycle</keyword>
<dbReference type="GO" id="GO:0006270">
    <property type="term" value="P:DNA replication initiation"/>
    <property type="evidence" value="ECO:0007669"/>
    <property type="project" value="InterPro"/>
</dbReference>
<dbReference type="AlphaFoldDB" id="A0A9P5NKY6"/>
<accession>A0A9P5NKY6</accession>
<protein>
    <submittedName>
        <fullName evidence="7">Cell division control protein 45</fullName>
    </submittedName>
</protein>
<evidence type="ECO:0000256" key="4">
    <source>
        <dbReference type="ARBA" id="ARBA00023242"/>
    </source>
</evidence>
<gene>
    <name evidence="7" type="ORF">CPB84DRAFT_1849296</name>
</gene>
<dbReference type="EMBL" id="JADNYJ010000078">
    <property type="protein sequence ID" value="KAF8889765.1"/>
    <property type="molecule type" value="Genomic_DNA"/>
</dbReference>
<dbReference type="GO" id="GO:0003682">
    <property type="term" value="F:chromatin binding"/>
    <property type="evidence" value="ECO:0007669"/>
    <property type="project" value="TreeGrafter"/>
</dbReference>
<comment type="caution">
    <text evidence="7">The sequence shown here is derived from an EMBL/GenBank/DDBJ whole genome shotgun (WGS) entry which is preliminary data.</text>
</comment>
<dbReference type="Pfam" id="PF02724">
    <property type="entry name" value="CDC45"/>
    <property type="match status" value="1"/>
</dbReference>
<evidence type="ECO:0000256" key="3">
    <source>
        <dbReference type="ARBA" id="ARBA00022705"/>
    </source>
</evidence>
<proteinExistence type="inferred from homology"/>
<dbReference type="PANTHER" id="PTHR10507:SF0">
    <property type="entry name" value="CELL DIVISION CONTROL PROTEIN 45 HOMOLOG"/>
    <property type="match status" value="1"/>
</dbReference>
<evidence type="ECO:0000256" key="1">
    <source>
        <dbReference type="ARBA" id="ARBA00004123"/>
    </source>
</evidence>
<dbReference type="GO" id="GO:0003688">
    <property type="term" value="F:DNA replication origin binding"/>
    <property type="evidence" value="ECO:0007669"/>
    <property type="project" value="TreeGrafter"/>
</dbReference>
<dbReference type="GO" id="GO:0003697">
    <property type="term" value="F:single-stranded DNA binding"/>
    <property type="evidence" value="ECO:0007669"/>
    <property type="project" value="TreeGrafter"/>
</dbReference>
<name>A0A9P5NKY6_GYMJU</name>
<evidence type="ECO:0000256" key="5">
    <source>
        <dbReference type="ARBA" id="ARBA00023306"/>
    </source>
</evidence>
<dbReference type="GO" id="GO:0000727">
    <property type="term" value="P:double-strand break repair via break-induced replication"/>
    <property type="evidence" value="ECO:0007669"/>
    <property type="project" value="TreeGrafter"/>
</dbReference>
<dbReference type="GO" id="GO:1902977">
    <property type="term" value="P:mitotic DNA replication preinitiation complex assembly"/>
    <property type="evidence" value="ECO:0007669"/>
    <property type="project" value="TreeGrafter"/>
</dbReference>
<dbReference type="PANTHER" id="PTHR10507">
    <property type="entry name" value="CDC45-RELATED PROTEIN"/>
    <property type="match status" value="1"/>
</dbReference>
<organism evidence="7 8">
    <name type="scientific">Gymnopilus junonius</name>
    <name type="common">Spectacular rustgill mushroom</name>
    <name type="synonym">Gymnopilus spectabilis subsp. junonius</name>
    <dbReference type="NCBI Taxonomy" id="109634"/>
    <lineage>
        <taxon>Eukaryota</taxon>
        <taxon>Fungi</taxon>
        <taxon>Dikarya</taxon>
        <taxon>Basidiomycota</taxon>
        <taxon>Agaricomycotina</taxon>
        <taxon>Agaricomycetes</taxon>
        <taxon>Agaricomycetidae</taxon>
        <taxon>Agaricales</taxon>
        <taxon>Agaricineae</taxon>
        <taxon>Hymenogastraceae</taxon>
        <taxon>Gymnopilus</taxon>
    </lineage>
</organism>
<comment type="subcellular location">
    <subcellularLocation>
        <location evidence="1">Nucleus</location>
    </subcellularLocation>
</comment>
<keyword evidence="4" id="KW-0539">Nucleus</keyword>
<evidence type="ECO:0000256" key="2">
    <source>
        <dbReference type="ARBA" id="ARBA00010727"/>
    </source>
</evidence>
<evidence type="ECO:0000313" key="8">
    <source>
        <dbReference type="Proteomes" id="UP000724874"/>
    </source>
</evidence>
<sequence>MGFIPLPSSAGNNPSYLEAYNRILSSHRRSPLSSASSVIMLVAPNVDALCASRMLATLFKQDDVAYRIIPVSGRDEIDRMINELRNNLDLHTLIMINMGSYYDLPEPEWFGEFDLKVTVHVIDSARPQSLSNLFTGGENGDRILTWDDGQPDKLIEEKRSWEVVKYEPQAGSDEEDGDNEVMENENENEDEDEDINSTATGSPSLKRRKVTRNRNFYGRRKKISPEEYESHQKRIDKYYSSGTSHGQSAASTIYILATLLERADNDFLWLAILGLTFQYITSRISRDTYEAYHAIYYDEVSRLNLHPSDVDDTELLISVNPDDMSVRSTNELRFMLYRHWTLYDAMFHSSYVASKLGIWKERGRQRLTGLLAKMGFSIPQTQQPFPHMDMDLKKTLLKKLNDIAPEYGLIELSYPSFVRCYGFHTQPLSAADAVEGISALLDVAGGMRMEVEIEGMRNGGEWFGGGHLWEGTHSEKVSKQSQKNIEVTIPNNDSLTKDEKLEEVEGRPQEPLWWVKNFWAAYDALTDVTTLKRSLNLAMSLQRAIIRQGTSIIDKQDIRTMRNHRVVILTQGPDLALFCNPSILTRLALWLVDALRDRLPGTIFGSRTKKKVLPFVLACLNEPKARYTVVAIMASIDFGQIRKNQFTLAFLDARRQSNARVEFGTFDSSVVEIEEKDLKIFLEALSWLIFPHQQGNCADRNNLTAPEAQYMHQQQEHTPIEANTHQERGEEQAACNEVKHPMDQDIEGGFGGQEDLEDRYATTSGEH</sequence>
<evidence type="ECO:0000313" key="7">
    <source>
        <dbReference type="EMBL" id="KAF8889765.1"/>
    </source>
</evidence>
<keyword evidence="7" id="KW-0132">Cell division</keyword>
<feature type="region of interest" description="Disordered" evidence="6">
    <location>
        <begin position="741"/>
        <end position="767"/>
    </location>
</feature>
<evidence type="ECO:0000256" key="6">
    <source>
        <dbReference type="SAM" id="MobiDB-lite"/>
    </source>
</evidence>
<feature type="region of interest" description="Disordered" evidence="6">
    <location>
        <begin position="164"/>
        <end position="207"/>
    </location>
</feature>